<feature type="compositionally biased region" description="Low complexity" evidence="1">
    <location>
        <begin position="40"/>
        <end position="56"/>
    </location>
</feature>
<proteinExistence type="predicted"/>
<gene>
    <name evidence="2" type="ORF">HPULCUR_007879</name>
</gene>
<accession>A0ABP9Y617</accession>
<evidence type="ECO:0000313" key="2">
    <source>
        <dbReference type="EMBL" id="GAA5802414.1"/>
    </source>
</evidence>
<keyword evidence="3" id="KW-1185">Reference proteome</keyword>
<sequence length="130" mass="14823">MRESAEDMDITYEEGRENTLNIASQTKRRKADEYDLDFFPSASSSPSPSAPPTAAAETTIKRVLTAKTTVAAVWKPTHTSDLHRLVDKTNTLVTHTFAFLKHVFVAELNEGRKFELSEYIRKMDREKLKF</sequence>
<feature type="compositionally biased region" description="Acidic residues" evidence="1">
    <location>
        <begin position="1"/>
        <end position="12"/>
    </location>
</feature>
<reference evidence="2 3" key="1">
    <citation type="submission" date="2024-04" db="EMBL/GenBank/DDBJ databases">
        <title>genome sequences of Mucor flavus KT1a and Helicostylum pulchrum KT1b strains isolation_sourced from the surface of a dry-aged beef.</title>
        <authorList>
            <person name="Toyotome T."/>
            <person name="Hosono M."/>
            <person name="Torimaru M."/>
            <person name="Fukuda K."/>
            <person name="Mikami N."/>
        </authorList>
    </citation>
    <scope>NUCLEOTIDE SEQUENCE [LARGE SCALE GENOMIC DNA]</scope>
    <source>
        <strain evidence="2 3">KT1b</strain>
    </source>
</reference>
<dbReference type="EMBL" id="BAABUJ010000023">
    <property type="protein sequence ID" value="GAA5802414.1"/>
    <property type="molecule type" value="Genomic_DNA"/>
</dbReference>
<comment type="caution">
    <text evidence="2">The sequence shown here is derived from an EMBL/GenBank/DDBJ whole genome shotgun (WGS) entry which is preliminary data.</text>
</comment>
<name>A0ABP9Y617_9FUNG</name>
<dbReference type="Proteomes" id="UP001476247">
    <property type="component" value="Unassembled WGS sequence"/>
</dbReference>
<evidence type="ECO:0000313" key="3">
    <source>
        <dbReference type="Proteomes" id="UP001476247"/>
    </source>
</evidence>
<protein>
    <submittedName>
        <fullName evidence="2">Uncharacterized protein</fullName>
    </submittedName>
</protein>
<organism evidence="2 3">
    <name type="scientific">Helicostylum pulchrum</name>
    <dbReference type="NCBI Taxonomy" id="562976"/>
    <lineage>
        <taxon>Eukaryota</taxon>
        <taxon>Fungi</taxon>
        <taxon>Fungi incertae sedis</taxon>
        <taxon>Mucoromycota</taxon>
        <taxon>Mucoromycotina</taxon>
        <taxon>Mucoromycetes</taxon>
        <taxon>Mucorales</taxon>
        <taxon>Mucorineae</taxon>
        <taxon>Mucoraceae</taxon>
        <taxon>Helicostylum</taxon>
    </lineage>
</organism>
<feature type="region of interest" description="Disordered" evidence="1">
    <location>
        <begin position="1"/>
        <end position="28"/>
    </location>
</feature>
<feature type="region of interest" description="Disordered" evidence="1">
    <location>
        <begin position="37"/>
        <end position="56"/>
    </location>
</feature>
<evidence type="ECO:0000256" key="1">
    <source>
        <dbReference type="SAM" id="MobiDB-lite"/>
    </source>
</evidence>